<gene>
    <name evidence="7" type="ORF">PG999_007040</name>
</gene>
<keyword evidence="6" id="KW-0460">Magnesium</keyword>
<keyword evidence="5" id="KW-0067">ATP-binding</keyword>
<evidence type="ECO:0000256" key="1">
    <source>
        <dbReference type="ARBA" id="ARBA00008276"/>
    </source>
</evidence>
<dbReference type="InterPro" id="IPR036565">
    <property type="entry name" value="Mur-like_cat_sf"/>
</dbReference>
<keyword evidence="4" id="KW-0547">Nucleotide-binding</keyword>
<dbReference type="PROSITE" id="PS01012">
    <property type="entry name" value="FOLYLPOLYGLU_SYNT_2"/>
    <property type="match status" value="1"/>
</dbReference>
<dbReference type="SUPFAM" id="SSF53474">
    <property type="entry name" value="alpha/beta-Hydrolases"/>
    <property type="match status" value="1"/>
</dbReference>
<keyword evidence="2" id="KW-0436">Ligase</keyword>
<evidence type="ECO:0000256" key="2">
    <source>
        <dbReference type="ARBA" id="ARBA00022598"/>
    </source>
</evidence>
<comment type="similarity">
    <text evidence="1">Belongs to the folylpolyglutamate synthase family.</text>
</comment>
<dbReference type="Proteomes" id="UP001392437">
    <property type="component" value="Unassembled WGS sequence"/>
</dbReference>
<evidence type="ECO:0000313" key="7">
    <source>
        <dbReference type="EMBL" id="KAK8114971.1"/>
    </source>
</evidence>
<dbReference type="Gene3D" id="3.40.50.1820">
    <property type="entry name" value="alpha/beta hydrolase"/>
    <property type="match status" value="1"/>
</dbReference>
<dbReference type="InterPro" id="IPR036615">
    <property type="entry name" value="Mur_ligase_C_dom_sf"/>
</dbReference>
<dbReference type="NCBIfam" id="TIGR01499">
    <property type="entry name" value="folC"/>
    <property type="match status" value="1"/>
</dbReference>
<reference evidence="7 8" key="1">
    <citation type="submission" date="2023-01" db="EMBL/GenBank/DDBJ databases">
        <title>Analysis of 21 Apiospora genomes using comparative genomics revels a genus with tremendous synthesis potential of carbohydrate active enzymes and secondary metabolites.</title>
        <authorList>
            <person name="Sorensen T."/>
        </authorList>
    </citation>
    <scope>NUCLEOTIDE SEQUENCE [LARGE SCALE GENOMIC DNA]</scope>
    <source>
        <strain evidence="7 8">CBS 117206</strain>
    </source>
</reference>
<comment type="caution">
    <text evidence="7">The sequence shown here is derived from an EMBL/GenBank/DDBJ whole genome shotgun (WGS) entry which is preliminary data.</text>
</comment>
<dbReference type="GO" id="GO:0005829">
    <property type="term" value="C:cytosol"/>
    <property type="evidence" value="ECO:0007669"/>
    <property type="project" value="TreeGrafter"/>
</dbReference>
<proteinExistence type="inferred from homology"/>
<keyword evidence="8" id="KW-1185">Reference proteome</keyword>
<dbReference type="SUPFAM" id="SSF53623">
    <property type="entry name" value="MurD-like peptide ligases, catalytic domain"/>
    <property type="match status" value="1"/>
</dbReference>
<accession>A0AAW0QX60</accession>
<evidence type="ECO:0000313" key="8">
    <source>
        <dbReference type="Proteomes" id="UP001392437"/>
    </source>
</evidence>
<keyword evidence="3" id="KW-0479">Metal-binding</keyword>
<dbReference type="InterPro" id="IPR029058">
    <property type="entry name" value="AB_hydrolase_fold"/>
</dbReference>
<evidence type="ECO:0000256" key="5">
    <source>
        <dbReference type="ARBA" id="ARBA00022840"/>
    </source>
</evidence>
<name>A0AAW0QX60_9PEZI</name>
<protein>
    <submittedName>
        <fullName evidence="7">Folylpolyglutamate synthase-like protein</fullName>
    </submittedName>
</protein>
<dbReference type="EMBL" id="JAQQWP010000006">
    <property type="protein sequence ID" value="KAK8114971.1"/>
    <property type="molecule type" value="Genomic_DNA"/>
</dbReference>
<dbReference type="GO" id="GO:0005524">
    <property type="term" value="F:ATP binding"/>
    <property type="evidence" value="ECO:0007669"/>
    <property type="project" value="UniProtKB-KW"/>
</dbReference>
<dbReference type="GO" id="GO:0005739">
    <property type="term" value="C:mitochondrion"/>
    <property type="evidence" value="ECO:0007669"/>
    <property type="project" value="TreeGrafter"/>
</dbReference>
<dbReference type="InterPro" id="IPR001645">
    <property type="entry name" value="Folylpolyglutamate_synth"/>
</dbReference>
<dbReference type="GO" id="GO:0046872">
    <property type="term" value="F:metal ion binding"/>
    <property type="evidence" value="ECO:0007669"/>
    <property type="project" value="UniProtKB-KW"/>
</dbReference>
<dbReference type="Gene3D" id="3.90.190.20">
    <property type="entry name" value="Mur ligase, C-terminal domain"/>
    <property type="match status" value="1"/>
</dbReference>
<dbReference type="GO" id="GO:0004326">
    <property type="term" value="F:tetrahydrofolylpolyglutamate synthase activity"/>
    <property type="evidence" value="ECO:0007669"/>
    <property type="project" value="InterPro"/>
</dbReference>
<organism evidence="7 8">
    <name type="scientific">Apiospora kogelbergensis</name>
    <dbReference type="NCBI Taxonomy" id="1337665"/>
    <lineage>
        <taxon>Eukaryota</taxon>
        <taxon>Fungi</taxon>
        <taxon>Dikarya</taxon>
        <taxon>Ascomycota</taxon>
        <taxon>Pezizomycotina</taxon>
        <taxon>Sordariomycetes</taxon>
        <taxon>Xylariomycetidae</taxon>
        <taxon>Amphisphaeriales</taxon>
        <taxon>Apiosporaceae</taxon>
        <taxon>Apiospora</taxon>
    </lineage>
</organism>
<dbReference type="GO" id="GO:0008841">
    <property type="term" value="F:dihydrofolate synthase activity"/>
    <property type="evidence" value="ECO:0007669"/>
    <property type="project" value="TreeGrafter"/>
</dbReference>
<evidence type="ECO:0000256" key="3">
    <source>
        <dbReference type="ARBA" id="ARBA00022723"/>
    </source>
</evidence>
<dbReference type="Gene3D" id="3.40.1190.10">
    <property type="entry name" value="Mur-like, catalytic domain"/>
    <property type="match status" value="1"/>
</dbReference>
<dbReference type="PANTHER" id="PTHR11136:SF0">
    <property type="entry name" value="DIHYDROFOLATE SYNTHETASE-RELATED"/>
    <property type="match status" value="1"/>
</dbReference>
<dbReference type="InterPro" id="IPR018109">
    <property type="entry name" value="Folylpolyglutamate_synth_CS"/>
</dbReference>
<dbReference type="PANTHER" id="PTHR11136">
    <property type="entry name" value="FOLYLPOLYGLUTAMATE SYNTHASE-RELATED"/>
    <property type="match status" value="1"/>
</dbReference>
<dbReference type="SUPFAM" id="SSF53244">
    <property type="entry name" value="MurD-like peptide ligases, peptide-binding domain"/>
    <property type="match status" value="1"/>
</dbReference>
<evidence type="ECO:0000256" key="4">
    <source>
        <dbReference type="ARBA" id="ARBA00022741"/>
    </source>
</evidence>
<sequence length="810" mass="87733">MIELGLTRIQALLQKTPQTWKAIHVAGTNGKGSICAYMTAMLRANNISCGRFTSPHLIDRWDCISINDSPVLEAKFRHYEDLVKTRNDQLQAGATEFELLAATAFEIFEAEQVEVGVIEVGLGGRLDATNVLKNKAVTIISKIGLDHQAMLGDTLEEVALQKAGIMRAAVPCVVDASNPQNVLDVFESHSKQTGAPLMHASPASSEFARSFPGTLEPHQVQNLTAAYEAFKLAYPQYAQSTDILIPAIVNMKWQGRLQKLDITCLVKQPREALLDGAHNPQSAKVLADYVDKHYRAGHPLQPVTWVLAASEGKDFAEVSRHLLHPGDAVAAVEFGPVDGMPWVRAMKADALLKAMRLEKSSEQHNAARDVLGSIQWAVEAAAGGPITVLVWLLLHYAKFPAISLMFCYRLGSSMSAHISTINNPANPETHESTTLGSTCHRILLHLQTVDMATPSPMGVSSKQPPQASKTTILVAGLLVDVYGLDELPPGATAVSCLWLHHGRLGSKDDMATFAALALSAWHTHAASNKNSSPRGLIAVAFDQRNHGARLVHKTSNDAWRDGNKTHAQDMFGVVTGGVVDMAHLMDALEGYLFGNGATSSSNSSSSSRKQASLIDQHLALGVSQGGHTVWQAMFAEPRLSAGVVVIGCPDYMAIMTDRARLSKLPTYSVEDNGASFLGSRDFPHALVEACKKYDPKGILFGTREISASPSDAEKDRLRSILDPRLAGKRFQILSGGVDKLVPYALAKPFLDFFKSAVATWDKQANISIEDIVYPDVGHMFDDAMMKDAVRFIVDIVSEAEASQQTSTAKI</sequence>
<dbReference type="FunFam" id="3.40.1190.10:FF:000010">
    <property type="entry name" value="Dihydrofolate synthetase"/>
    <property type="match status" value="1"/>
</dbReference>
<dbReference type="AlphaFoldDB" id="A0AAW0QX60"/>
<evidence type="ECO:0000256" key="6">
    <source>
        <dbReference type="ARBA" id="ARBA00022842"/>
    </source>
</evidence>